<dbReference type="Proteomes" id="UP000034696">
    <property type="component" value="Unassembled WGS sequence"/>
</dbReference>
<protein>
    <submittedName>
        <fullName evidence="2">Uncharacterized protein</fullName>
    </submittedName>
</protein>
<evidence type="ECO:0000256" key="1">
    <source>
        <dbReference type="SAM" id="Phobius"/>
    </source>
</evidence>
<keyword evidence="1" id="KW-0812">Transmembrane</keyword>
<accession>A0A0G1M6W3</accession>
<keyword evidence="1" id="KW-0472">Membrane</keyword>
<proteinExistence type="predicted"/>
<organism evidence="2 3">
    <name type="scientific">Candidatus Giovannonibacteria bacterium GW2011_GWA2_45_21</name>
    <dbReference type="NCBI Taxonomy" id="1618649"/>
    <lineage>
        <taxon>Bacteria</taxon>
        <taxon>Candidatus Giovannoniibacteriota</taxon>
    </lineage>
</organism>
<name>A0A0G1M6W3_9BACT</name>
<reference evidence="2 3" key="1">
    <citation type="journal article" date="2015" name="Nature">
        <title>rRNA introns, odd ribosomes, and small enigmatic genomes across a large radiation of phyla.</title>
        <authorList>
            <person name="Brown C.T."/>
            <person name="Hug L.A."/>
            <person name="Thomas B.C."/>
            <person name="Sharon I."/>
            <person name="Castelle C.J."/>
            <person name="Singh A."/>
            <person name="Wilkins M.J."/>
            <person name="Williams K.H."/>
            <person name="Banfield J.F."/>
        </authorList>
    </citation>
    <scope>NUCLEOTIDE SEQUENCE [LARGE SCALE GENOMIC DNA]</scope>
</reference>
<dbReference type="EMBL" id="LCKT01000028">
    <property type="protein sequence ID" value="KKU04059.1"/>
    <property type="molecule type" value="Genomic_DNA"/>
</dbReference>
<dbReference type="AlphaFoldDB" id="A0A0G1M6W3"/>
<feature type="transmembrane region" description="Helical" evidence="1">
    <location>
        <begin position="92"/>
        <end position="111"/>
    </location>
</feature>
<sequence>MGKTLLPVLGLFLALLYFCIPALALAHISVPTQLVPCTNDCNVCHLYDLAHNIIDLLLWGIATPLLIVALLVAGFFWLTSAGSEEKITKGKSILFSAVVGFVIAFGAWVIINTIMTTLVFKNPIDNNSAWNDTSFCSQSPIK</sequence>
<gene>
    <name evidence="2" type="ORF">UX06_C0028G0003</name>
</gene>
<dbReference type="InterPro" id="IPR043993">
    <property type="entry name" value="T4SS_pilin"/>
</dbReference>
<evidence type="ECO:0000313" key="3">
    <source>
        <dbReference type="Proteomes" id="UP000034696"/>
    </source>
</evidence>
<keyword evidence="1" id="KW-1133">Transmembrane helix</keyword>
<evidence type="ECO:0000313" key="2">
    <source>
        <dbReference type="EMBL" id="KKU04059.1"/>
    </source>
</evidence>
<dbReference type="Pfam" id="PF18895">
    <property type="entry name" value="T4SS_pilin"/>
    <property type="match status" value="1"/>
</dbReference>
<comment type="caution">
    <text evidence="2">The sequence shown here is derived from an EMBL/GenBank/DDBJ whole genome shotgun (WGS) entry which is preliminary data.</text>
</comment>
<feature type="transmembrane region" description="Helical" evidence="1">
    <location>
        <begin position="56"/>
        <end position="80"/>
    </location>
</feature>